<dbReference type="Pfam" id="PF06639">
    <property type="entry name" value="BAP"/>
    <property type="match status" value="1"/>
</dbReference>
<reference evidence="2" key="1">
    <citation type="journal article" date="2019" name="BMC Genomics">
        <title>A new reference genome for Sorghum bicolor reveals high levels of sequence similarity between sweet and grain genotypes: implications for the genetics of sugar metabolism.</title>
        <authorList>
            <person name="Cooper E.A."/>
            <person name="Brenton Z.W."/>
            <person name="Flinn B.S."/>
            <person name="Jenkins J."/>
            <person name="Shu S."/>
            <person name="Flowers D."/>
            <person name="Luo F."/>
            <person name="Wang Y."/>
            <person name="Xia P."/>
            <person name="Barry K."/>
            <person name="Daum C."/>
            <person name="Lipzen A."/>
            <person name="Yoshinaga Y."/>
            <person name="Schmutz J."/>
            <person name="Saski C."/>
            <person name="Vermerris W."/>
            <person name="Kresovich S."/>
        </authorList>
    </citation>
    <scope>NUCLEOTIDE SEQUENCE</scope>
</reference>
<dbReference type="EMBL" id="CM027686">
    <property type="protein sequence ID" value="KAG0522498.1"/>
    <property type="molecule type" value="Genomic_DNA"/>
</dbReference>
<gene>
    <name evidence="2" type="ORF">BDA96_07G042300</name>
</gene>
<dbReference type="InterPro" id="IPR009540">
    <property type="entry name" value="BAP"/>
</dbReference>
<proteinExistence type="predicted"/>
<dbReference type="Proteomes" id="UP000807115">
    <property type="component" value="Chromosome 7"/>
</dbReference>
<accession>A0A921QID3</accession>
<organism evidence="2 3">
    <name type="scientific">Sorghum bicolor</name>
    <name type="common">Sorghum</name>
    <name type="synonym">Sorghum vulgare</name>
    <dbReference type="NCBI Taxonomy" id="4558"/>
    <lineage>
        <taxon>Eukaryota</taxon>
        <taxon>Viridiplantae</taxon>
        <taxon>Streptophyta</taxon>
        <taxon>Embryophyta</taxon>
        <taxon>Tracheophyta</taxon>
        <taxon>Spermatophyta</taxon>
        <taxon>Magnoliopsida</taxon>
        <taxon>Liliopsida</taxon>
        <taxon>Poales</taxon>
        <taxon>Poaceae</taxon>
        <taxon>PACMAD clade</taxon>
        <taxon>Panicoideae</taxon>
        <taxon>Andropogonodae</taxon>
        <taxon>Andropogoneae</taxon>
        <taxon>Sorghinae</taxon>
        <taxon>Sorghum</taxon>
    </lineage>
</organism>
<protein>
    <submittedName>
        <fullName evidence="2">Uncharacterized protein</fullName>
    </submittedName>
</protein>
<feature type="region of interest" description="Disordered" evidence="1">
    <location>
        <begin position="1"/>
        <end position="21"/>
    </location>
</feature>
<evidence type="ECO:0000313" key="2">
    <source>
        <dbReference type="EMBL" id="KAG0522498.1"/>
    </source>
</evidence>
<dbReference type="OMA" id="KEDNNSW"/>
<reference evidence="2" key="2">
    <citation type="submission" date="2020-10" db="EMBL/GenBank/DDBJ databases">
        <authorList>
            <person name="Cooper E.A."/>
            <person name="Brenton Z.W."/>
            <person name="Flinn B.S."/>
            <person name="Jenkins J."/>
            <person name="Shu S."/>
            <person name="Flowers D."/>
            <person name="Luo F."/>
            <person name="Wang Y."/>
            <person name="Xia P."/>
            <person name="Barry K."/>
            <person name="Daum C."/>
            <person name="Lipzen A."/>
            <person name="Yoshinaga Y."/>
            <person name="Schmutz J."/>
            <person name="Saski C."/>
            <person name="Vermerris W."/>
            <person name="Kresovich S."/>
        </authorList>
    </citation>
    <scope>NUCLEOTIDE SEQUENCE</scope>
</reference>
<dbReference type="AlphaFoldDB" id="A0A921QID3"/>
<evidence type="ECO:0000313" key="3">
    <source>
        <dbReference type="Proteomes" id="UP000807115"/>
    </source>
</evidence>
<evidence type="ECO:0000256" key="1">
    <source>
        <dbReference type="SAM" id="MobiDB-lite"/>
    </source>
</evidence>
<dbReference type="Gramene" id="EES14541">
    <property type="protein sequence ID" value="EES14541"/>
    <property type="gene ID" value="SORBI_3007G040100"/>
</dbReference>
<comment type="caution">
    <text evidence="2">The sequence shown here is derived from an EMBL/GenBank/DDBJ whole genome shotgun (WGS) entry which is preliminary data.</text>
</comment>
<sequence length="76" mass="8404">MFIQSDGIACNSNDLGQTKEDNNSWNTMMTTMRASGNKIGSGEGPCYLDPCSKLYCCRKTKKCFMSLVICLANCYP</sequence>
<name>A0A921QID3_SORBI</name>